<evidence type="ECO:0000313" key="10">
    <source>
        <dbReference type="EMBL" id="HIV04960.1"/>
    </source>
</evidence>
<dbReference type="PANTHER" id="PTHR32063:SF76">
    <property type="entry name" value="EFFLUX PUMP MEMBRANE TRANSPORTER"/>
    <property type="match status" value="1"/>
</dbReference>
<dbReference type="InterPro" id="IPR027463">
    <property type="entry name" value="AcrB_DN_DC_subdom"/>
</dbReference>
<evidence type="ECO:0000256" key="7">
    <source>
        <dbReference type="ARBA" id="ARBA00022989"/>
    </source>
</evidence>
<reference evidence="10" key="2">
    <citation type="journal article" date="2021" name="PeerJ">
        <title>Extensive microbial diversity within the chicken gut microbiome revealed by metagenomics and culture.</title>
        <authorList>
            <person name="Gilroy R."/>
            <person name="Ravi A."/>
            <person name="Getino M."/>
            <person name="Pursley I."/>
            <person name="Horton D.L."/>
            <person name="Alikhan N.F."/>
            <person name="Baker D."/>
            <person name="Gharbi K."/>
            <person name="Hall N."/>
            <person name="Watson M."/>
            <person name="Adriaenssens E.M."/>
            <person name="Foster-Nyarko E."/>
            <person name="Jarju S."/>
            <person name="Secka A."/>
            <person name="Antonio M."/>
            <person name="Oren A."/>
            <person name="Chaudhuri R.R."/>
            <person name="La Ragione R."/>
            <person name="Hildebrand F."/>
            <person name="Pallen M.J."/>
        </authorList>
    </citation>
    <scope>NUCLEOTIDE SEQUENCE</scope>
    <source>
        <strain evidence="10">10669</strain>
    </source>
</reference>
<keyword evidence="7 9" id="KW-1133">Transmembrane helix</keyword>
<dbReference type="EMBL" id="DVOG01000196">
    <property type="protein sequence ID" value="HIV04960.1"/>
    <property type="molecule type" value="Genomic_DNA"/>
</dbReference>
<dbReference type="Pfam" id="PF00873">
    <property type="entry name" value="ACR_tran"/>
    <property type="match status" value="1"/>
</dbReference>
<dbReference type="Gene3D" id="3.30.70.1320">
    <property type="entry name" value="Multidrug efflux transporter AcrB pore domain like"/>
    <property type="match status" value="1"/>
</dbReference>
<keyword evidence="8 9" id="KW-0472">Membrane</keyword>
<feature type="transmembrane region" description="Helical" evidence="9">
    <location>
        <begin position="470"/>
        <end position="497"/>
    </location>
</feature>
<evidence type="ECO:0000256" key="2">
    <source>
        <dbReference type="ARBA" id="ARBA00010942"/>
    </source>
</evidence>
<evidence type="ECO:0000256" key="5">
    <source>
        <dbReference type="ARBA" id="ARBA00022519"/>
    </source>
</evidence>
<feature type="transmembrane region" description="Helical" evidence="9">
    <location>
        <begin position="864"/>
        <end position="881"/>
    </location>
</feature>
<feature type="transmembrane region" description="Helical" evidence="9">
    <location>
        <begin position="340"/>
        <end position="359"/>
    </location>
</feature>
<dbReference type="Gene3D" id="3.30.70.1440">
    <property type="entry name" value="Multidrug efflux transporter AcrB pore domain"/>
    <property type="match status" value="1"/>
</dbReference>
<feature type="transmembrane region" description="Helical" evidence="9">
    <location>
        <begin position="888"/>
        <end position="910"/>
    </location>
</feature>
<feature type="transmembrane region" description="Helical" evidence="9">
    <location>
        <begin position="392"/>
        <end position="413"/>
    </location>
</feature>
<dbReference type="GO" id="GO:0015562">
    <property type="term" value="F:efflux transmembrane transporter activity"/>
    <property type="evidence" value="ECO:0007669"/>
    <property type="project" value="InterPro"/>
</dbReference>
<reference evidence="10" key="1">
    <citation type="submission" date="2020-10" db="EMBL/GenBank/DDBJ databases">
        <authorList>
            <person name="Gilroy R."/>
        </authorList>
    </citation>
    <scope>NUCLEOTIDE SEQUENCE</scope>
    <source>
        <strain evidence="10">10669</strain>
    </source>
</reference>
<organism evidence="10 11">
    <name type="scientific">Candidatus Spyradosoma merdigallinarum</name>
    <dbReference type="NCBI Taxonomy" id="2840950"/>
    <lineage>
        <taxon>Bacteria</taxon>
        <taxon>Pseudomonadati</taxon>
        <taxon>Verrucomicrobiota</taxon>
        <taxon>Opitutia</taxon>
        <taxon>Opitutia incertae sedis</taxon>
        <taxon>Candidatus Spyradosoma</taxon>
    </lineage>
</organism>
<evidence type="ECO:0000256" key="6">
    <source>
        <dbReference type="ARBA" id="ARBA00022692"/>
    </source>
</evidence>
<evidence type="ECO:0000256" key="1">
    <source>
        <dbReference type="ARBA" id="ARBA00004429"/>
    </source>
</evidence>
<dbReference type="NCBIfam" id="TIGR00915">
    <property type="entry name" value="2A0602"/>
    <property type="match status" value="1"/>
</dbReference>
<dbReference type="SUPFAM" id="SSF82714">
    <property type="entry name" value="Multidrug efflux transporter AcrB TolC docking domain, DN and DC subdomains"/>
    <property type="match status" value="2"/>
</dbReference>
<dbReference type="PRINTS" id="PR00702">
    <property type="entry name" value="ACRIFLAVINRP"/>
</dbReference>
<dbReference type="SUPFAM" id="SSF82866">
    <property type="entry name" value="Multidrug efflux transporter AcrB transmembrane domain"/>
    <property type="match status" value="2"/>
</dbReference>
<comment type="similarity">
    <text evidence="2">Belongs to the resistance-nodulation-cell division (RND) (TC 2.A.6) family.</text>
</comment>
<evidence type="ECO:0000256" key="9">
    <source>
        <dbReference type="SAM" id="Phobius"/>
    </source>
</evidence>
<evidence type="ECO:0000256" key="8">
    <source>
        <dbReference type="ARBA" id="ARBA00023136"/>
    </source>
</evidence>
<keyword evidence="3" id="KW-0813">Transport</keyword>
<feature type="transmembrane region" description="Helical" evidence="9">
    <location>
        <begin position="366"/>
        <end position="386"/>
    </location>
</feature>
<comment type="caution">
    <text evidence="10">The sequence shown here is derived from an EMBL/GenBank/DDBJ whole genome shotgun (WGS) entry which is preliminary data.</text>
</comment>
<evidence type="ECO:0000256" key="3">
    <source>
        <dbReference type="ARBA" id="ARBA00022448"/>
    </source>
</evidence>
<feature type="transmembrane region" description="Helical" evidence="9">
    <location>
        <begin position="916"/>
        <end position="939"/>
    </location>
</feature>
<dbReference type="Proteomes" id="UP000886812">
    <property type="component" value="Unassembled WGS sequence"/>
</dbReference>
<proteinExistence type="inferred from homology"/>
<feature type="transmembrane region" description="Helical" evidence="9">
    <location>
        <begin position="434"/>
        <end position="458"/>
    </location>
</feature>
<feature type="transmembrane region" description="Helical" evidence="9">
    <location>
        <begin position="529"/>
        <end position="550"/>
    </location>
</feature>
<name>A0A9D1T1T6_9BACT</name>
<dbReference type="PANTHER" id="PTHR32063">
    <property type="match status" value="1"/>
</dbReference>
<dbReference type="FunFam" id="1.20.1640.10:FF:000001">
    <property type="entry name" value="Efflux pump membrane transporter"/>
    <property type="match status" value="1"/>
</dbReference>
<dbReference type="GO" id="GO:0042910">
    <property type="term" value="F:xenobiotic transmembrane transporter activity"/>
    <property type="evidence" value="ECO:0007669"/>
    <property type="project" value="TreeGrafter"/>
</dbReference>
<accession>A0A9D1T1T6</accession>
<dbReference type="AlphaFoldDB" id="A0A9D1T1T6"/>
<dbReference type="GO" id="GO:0009636">
    <property type="term" value="P:response to toxic substance"/>
    <property type="evidence" value="ECO:0007669"/>
    <property type="project" value="UniProtKB-ARBA"/>
</dbReference>
<feature type="transmembrane region" description="Helical" evidence="9">
    <location>
        <begin position="993"/>
        <end position="1019"/>
    </location>
</feature>
<gene>
    <name evidence="10" type="ORF">IAC75_07445</name>
</gene>
<dbReference type="SUPFAM" id="SSF82693">
    <property type="entry name" value="Multidrug efflux transporter AcrB pore domain, PN1, PN2, PC1 and PC2 subdomains"/>
    <property type="match status" value="3"/>
</dbReference>
<evidence type="ECO:0000313" key="11">
    <source>
        <dbReference type="Proteomes" id="UP000886812"/>
    </source>
</evidence>
<dbReference type="Gene3D" id="3.30.2090.10">
    <property type="entry name" value="Multidrug efflux transporter AcrB TolC docking domain, DN and DC subdomains"/>
    <property type="match status" value="2"/>
</dbReference>
<dbReference type="GO" id="GO:0005886">
    <property type="term" value="C:plasma membrane"/>
    <property type="evidence" value="ECO:0007669"/>
    <property type="project" value="UniProtKB-SubCell"/>
</dbReference>
<sequence length="1052" mass="114407">MFSKMFIERPRFAAVVSLVIFLAGLICLWRLPIEEYPEIAPPSIRVHANYTGASAETVRDVIATPLDAEINGLEDLLYFSSTCSNDGTYSCSISFKTGVNDDIAMVNVQNAIKRAESKLPTDVQRTGVEVRKRSNDILAMFAFTTDGSSMSTMELSNYISTTVADAVARVEGVASADVMGGSEYSMRIWIDPIRLAALGLSTEDISSAVESQNIQAAAGTLGAEQGNDYLQFKINVQGRLVTAEEFGNIIVRSADDGSVLRLKDIARVELGAKSYDGTGSFNGKESVGMAIYRNSDSNALATVKRVHEVLEQISHRFPEGVSYQVSYDPTKFIVVSLEEIAETIIVALLLVILVTYAFLQDWRATLVPAIAIPVSLVGTFTFMYFMDYSINVLTMFGLILVIGSLVDDAIVVVENCQSLMLRERLSAKEAAIKSMNQITGAIIATTLVTIACYVPLAFYGGMVGRIYMQFSVTMCISLVISGVVALTLSPALCALILRPPQERKAPIFKPFNALLDRSKRVFLGFVYGLVRRALLTVGLMIAVFAGIWLLSGKIPGAFLPEEDKGSITVNIELAPGASIARTEATLRKVYERVSKVPGVHAVNLTPGRSQMSANGEHVAMGFVRLKDWDERTTPELQLASVVANLQKATEDIPEARIVFFTPPAIMGLGSVGGVSAVLCADGDISAAELSDITKKFVADLNMLPQVRRANTSFNADTTQIYLDIDREKAESLGVSVDSIFRTLQSALASYYINDFNYAGDSFYVKMQSEREYRVTLDDINGLLVQNAAGEMVPLSSIATPRYTVGPTEIQRFNKMTSADVSVQVADGYTTGEVMDIIENWDFPPNIHVEWKGQSFQERQNQGQIVLIMALAMLFAYLFLVAQYESWTIPVPVMLTVAVPILGALVGLIVWDLSLSIYAQLGLVMLIGLSAKNAILMIEFSKQSREAGHSITSSAMLGASLRFRAVLMTAWSFLFGVFPLVIATGAGAGSRRAIGVTTFCGMLAATLVGIVFAPALYALFQRLRERCRRKIHLPDGAPEVETDADVPDAPKSV</sequence>
<feature type="transmembrane region" description="Helical" evidence="9">
    <location>
        <begin position="960"/>
        <end position="981"/>
    </location>
</feature>
<feature type="transmembrane region" description="Helical" evidence="9">
    <location>
        <begin position="12"/>
        <end position="31"/>
    </location>
</feature>
<comment type="subcellular location">
    <subcellularLocation>
        <location evidence="1">Cell inner membrane</location>
        <topology evidence="1">Multi-pass membrane protein</topology>
    </subcellularLocation>
</comment>
<dbReference type="InterPro" id="IPR001036">
    <property type="entry name" value="Acrflvin-R"/>
</dbReference>
<dbReference type="InterPro" id="IPR004764">
    <property type="entry name" value="MdtF-like"/>
</dbReference>
<keyword evidence="6 9" id="KW-0812">Transmembrane</keyword>
<evidence type="ECO:0000256" key="4">
    <source>
        <dbReference type="ARBA" id="ARBA00022475"/>
    </source>
</evidence>
<dbReference type="Gene3D" id="1.20.1640.10">
    <property type="entry name" value="Multidrug efflux transporter AcrB transmembrane domain"/>
    <property type="match status" value="2"/>
</dbReference>
<protein>
    <submittedName>
        <fullName evidence="10">Efflux RND transporter permease subunit</fullName>
    </submittedName>
</protein>
<dbReference type="Gene3D" id="3.30.70.1430">
    <property type="entry name" value="Multidrug efflux transporter AcrB pore domain"/>
    <property type="match status" value="2"/>
</dbReference>
<keyword evidence="5" id="KW-0997">Cell inner membrane</keyword>
<keyword evidence="4" id="KW-1003">Cell membrane</keyword>